<name>A0A564YVY3_HYMDI</name>
<sequence>STASTFSRNAILRDWQNSKPIQITFHTSITSCSMSNSNAPDSTIYLPSLLCQLLPVNSRSFSQLPLVYSSSFLLRFSHFFYLSSFQLNIES</sequence>
<gene>
    <name evidence="1" type="ORF">WMSIL1_LOCUS9979</name>
</gene>
<dbReference type="EMBL" id="CABIJS010000432">
    <property type="protein sequence ID" value="VUZ51159.1"/>
    <property type="molecule type" value="Genomic_DNA"/>
</dbReference>
<feature type="non-terminal residue" evidence="1">
    <location>
        <position position="1"/>
    </location>
</feature>
<evidence type="ECO:0000313" key="1">
    <source>
        <dbReference type="EMBL" id="VUZ51159.1"/>
    </source>
</evidence>
<accession>A0A564YVY3</accession>
<organism evidence="1 2">
    <name type="scientific">Hymenolepis diminuta</name>
    <name type="common">Rat tapeworm</name>
    <dbReference type="NCBI Taxonomy" id="6216"/>
    <lineage>
        <taxon>Eukaryota</taxon>
        <taxon>Metazoa</taxon>
        <taxon>Spiralia</taxon>
        <taxon>Lophotrochozoa</taxon>
        <taxon>Platyhelminthes</taxon>
        <taxon>Cestoda</taxon>
        <taxon>Eucestoda</taxon>
        <taxon>Cyclophyllidea</taxon>
        <taxon>Hymenolepididae</taxon>
        <taxon>Hymenolepis</taxon>
    </lineage>
</organism>
<keyword evidence="2" id="KW-1185">Reference proteome</keyword>
<evidence type="ECO:0000313" key="2">
    <source>
        <dbReference type="Proteomes" id="UP000321570"/>
    </source>
</evidence>
<proteinExistence type="predicted"/>
<dbReference type="AlphaFoldDB" id="A0A564YVY3"/>
<reference evidence="1 2" key="1">
    <citation type="submission" date="2019-07" db="EMBL/GenBank/DDBJ databases">
        <authorList>
            <person name="Jastrzebski P J."/>
            <person name="Paukszto L."/>
            <person name="Jastrzebski P J."/>
        </authorList>
    </citation>
    <scope>NUCLEOTIDE SEQUENCE [LARGE SCALE GENOMIC DNA]</scope>
    <source>
        <strain evidence="1 2">WMS-il1</strain>
    </source>
</reference>
<dbReference type="Proteomes" id="UP000321570">
    <property type="component" value="Unassembled WGS sequence"/>
</dbReference>
<protein>
    <submittedName>
        <fullName evidence="1">Uncharacterized protein</fullName>
    </submittedName>
</protein>